<dbReference type="AlphaFoldDB" id="A0AAV7HRL5"/>
<keyword evidence="1" id="KW-0812">Transmembrane</keyword>
<accession>A0AAV7HRL5</accession>
<dbReference type="Proteomes" id="UP000826195">
    <property type="component" value="Unassembled WGS sequence"/>
</dbReference>
<dbReference type="EMBL" id="JAHXZJ010002982">
    <property type="protein sequence ID" value="KAH0534505.1"/>
    <property type="molecule type" value="Genomic_DNA"/>
</dbReference>
<keyword evidence="3" id="KW-1185">Reference proteome</keyword>
<keyword evidence="1" id="KW-1133">Transmembrane helix</keyword>
<reference evidence="2 3" key="1">
    <citation type="journal article" date="2021" name="J. Hered.">
        <title>A chromosome-level genome assembly of the parasitoid wasp, Cotesia glomerata (Hymenoptera: Braconidae).</title>
        <authorList>
            <person name="Pinto B.J."/>
            <person name="Weis J.J."/>
            <person name="Gamble T."/>
            <person name="Ode P.J."/>
            <person name="Paul R."/>
            <person name="Zaspel J.M."/>
        </authorList>
    </citation>
    <scope>NUCLEOTIDE SEQUENCE [LARGE SCALE GENOMIC DNA]</scope>
    <source>
        <strain evidence="2">CgM1</strain>
    </source>
</reference>
<proteinExistence type="predicted"/>
<evidence type="ECO:0000313" key="3">
    <source>
        <dbReference type="Proteomes" id="UP000826195"/>
    </source>
</evidence>
<gene>
    <name evidence="2" type="ORF">KQX54_004654</name>
</gene>
<feature type="transmembrane region" description="Helical" evidence="1">
    <location>
        <begin position="6"/>
        <end position="26"/>
    </location>
</feature>
<sequence>MAHCTTSISWFVSKFVLNLFTIIFVYGGFLKEKRIECLCAAAERDHKRQLLKGEEKSRSRCMCHRWRSSVYPCGCKRKKVFENCVGDLRCEVTKQEEVSRNKCCCGK</sequence>
<name>A0AAV7HRL5_COTGL</name>
<protein>
    <submittedName>
        <fullName evidence="2">Uncharacterized protein</fullName>
    </submittedName>
</protein>
<comment type="caution">
    <text evidence="2">The sequence shown here is derived from an EMBL/GenBank/DDBJ whole genome shotgun (WGS) entry which is preliminary data.</text>
</comment>
<organism evidence="2 3">
    <name type="scientific">Cotesia glomerata</name>
    <name type="common">Lepidopteran parasitic wasp</name>
    <name type="synonym">Apanteles glomeratus</name>
    <dbReference type="NCBI Taxonomy" id="32391"/>
    <lineage>
        <taxon>Eukaryota</taxon>
        <taxon>Metazoa</taxon>
        <taxon>Ecdysozoa</taxon>
        <taxon>Arthropoda</taxon>
        <taxon>Hexapoda</taxon>
        <taxon>Insecta</taxon>
        <taxon>Pterygota</taxon>
        <taxon>Neoptera</taxon>
        <taxon>Endopterygota</taxon>
        <taxon>Hymenoptera</taxon>
        <taxon>Apocrita</taxon>
        <taxon>Ichneumonoidea</taxon>
        <taxon>Braconidae</taxon>
        <taxon>Microgastrinae</taxon>
        <taxon>Cotesia</taxon>
    </lineage>
</organism>
<evidence type="ECO:0000313" key="2">
    <source>
        <dbReference type="EMBL" id="KAH0534505.1"/>
    </source>
</evidence>
<evidence type="ECO:0000256" key="1">
    <source>
        <dbReference type="SAM" id="Phobius"/>
    </source>
</evidence>
<keyword evidence="1" id="KW-0472">Membrane</keyword>